<accession>A0AAW0E801</accession>
<dbReference type="EMBL" id="JAYKXP010000003">
    <property type="protein sequence ID" value="KAK7060535.1"/>
    <property type="molecule type" value="Genomic_DNA"/>
</dbReference>
<comment type="caution">
    <text evidence="2">The sequence shown here is derived from an EMBL/GenBank/DDBJ whole genome shotgun (WGS) entry which is preliminary data.</text>
</comment>
<evidence type="ECO:0000313" key="2">
    <source>
        <dbReference type="EMBL" id="KAK7060535.1"/>
    </source>
</evidence>
<dbReference type="AlphaFoldDB" id="A0AAW0E801"/>
<gene>
    <name evidence="2" type="ORF">VNI00_001301</name>
</gene>
<keyword evidence="3" id="KW-1185">Reference proteome</keyword>
<reference evidence="2 3" key="1">
    <citation type="submission" date="2024-01" db="EMBL/GenBank/DDBJ databases">
        <title>A draft genome for a cacao thread blight-causing isolate of Paramarasmius palmivorus.</title>
        <authorList>
            <person name="Baruah I.K."/>
            <person name="Bukari Y."/>
            <person name="Amoako-Attah I."/>
            <person name="Meinhardt L.W."/>
            <person name="Bailey B.A."/>
            <person name="Cohen S.P."/>
        </authorList>
    </citation>
    <scope>NUCLEOTIDE SEQUENCE [LARGE SCALE GENOMIC DNA]</scope>
    <source>
        <strain evidence="2 3">GH-12</strain>
    </source>
</reference>
<evidence type="ECO:0000313" key="3">
    <source>
        <dbReference type="Proteomes" id="UP001383192"/>
    </source>
</evidence>
<dbReference type="Proteomes" id="UP001383192">
    <property type="component" value="Unassembled WGS sequence"/>
</dbReference>
<sequence length="76" mass="8699">MSYSASTAFFSTSSPSESYSAFNLFIPTQRFQNPRETHQTYEQAFMALRPSNAGNQQQKRDSSLSKSSLKKFWKGF</sequence>
<organism evidence="2 3">
    <name type="scientific">Paramarasmius palmivorus</name>
    <dbReference type="NCBI Taxonomy" id="297713"/>
    <lineage>
        <taxon>Eukaryota</taxon>
        <taxon>Fungi</taxon>
        <taxon>Dikarya</taxon>
        <taxon>Basidiomycota</taxon>
        <taxon>Agaricomycotina</taxon>
        <taxon>Agaricomycetes</taxon>
        <taxon>Agaricomycetidae</taxon>
        <taxon>Agaricales</taxon>
        <taxon>Marasmiineae</taxon>
        <taxon>Marasmiaceae</taxon>
        <taxon>Paramarasmius</taxon>
    </lineage>
</organism>
<name>A0AAW0E801_9AGAR</name>
<proteinExistence type="predicted"/>
<feature type="region of interest" description="Disordered" evidence="1">
    <location>
        <begin position="48"/>
        <end position="76"/>
    </location>
</feature>
<evidence type="ECO:0000256" key="1">
    <source>
        <dbReference type="SAM" id="MobiDB-lite"/>
    </source>
</evidence>
<protein>
    <submittedName>
        <fullName evidence="2">Uncharacterized protein</fullName>
    </submittedName>
</protein>